<dbReference type="KEGG" id="tch:CHITON_0144"/>
<dbReference type="Proteomes" id="UP000093069">
    <property type="component" value="Chromosome I"/>
</dbReference>
<sequence length="217" mass="24646">MNFSNSFSLPSAYKIPAMNPVTFNGQVIFKDIIEVKEYLCPLQELVHAFGGRIRTVHVEVPVKTQVSAVPNHHASHHVLSPYLAIVFTHCIWGYKARRGVNVFKIFSTSRIPLMRSPLMPSTYSSTSTWTATPLSGDPISRILPCLRHRTNFMGSKVPKKSLRGALRKKHLLYRYVLGNGVVPDGVYFYWETHEFCNCMLSSPCVNNRKCYVLEKVN</sequence>
<protein>
    <submittedName>
        <fullName evidence="1">Uncharacterized protein</fullName>
    </submittedName>
</protein>
<gene>
    <name evidence="1" type="ORF">CHITON_0144</name>
</gene>
<proteinExistence type="predicted"/>
<evidence type="ECO:0000313" key="1">
    <source>
        <dbReference type="EMBL" id="CUX76923.1"/>
    </source>
</evidence>
<evidence type="ECO:0000313" key="2">
    <source>
        <dbReference type="Proteomes" id="UP000093069"/>
    </source>
</evidence>
<dbReference type="EMBL" id="LN999010">
    <property type="protein sequence ID" value="CUX76923.1"/>
    <property type="molecule type" value="Genomic_DNA"/>
</dbReference>
<name>A0A160VQ11_9EURY</name>
<dbReference type="AlphaFoldDB" id="A0A160VQ11"/>
<accession>A0A160VQ11</accession>
<reference evidence="2" key="1">
    <citation type="submission" date="2016-01" db="EMBL/GenBank/DDBJ databases">
        <authorList>
            <person name="Vorgias C.E."/>
        </authorList>
    </citation>
    <scope>NUCLEOTIDE SEQUENCE [LARGE SCALE GENOMIC DNA]</scope>
</reference>
<organism evidence="1 2">
    <name type="scientific">Thermococcus chitonophagus</name>
    <dbReference type="NCBI Taxonomy" id="54262"/>
    <lineage>
        <taxon>Archaea</taxon>
        <taxon>Methanobacteriati</taxon>
        <taxon>Methanobacteriota</taxon>
        <taxon>Thermococci</taxon>
        <taxon>Thermococcales</taxon>
        <taxon>Thermococcaceae</taxon>
        <taxon>Thermococcus</taxon>
    </lineage>
</organism>